<keyword evidence="3" id="KW-0479">Metal-binding</keyword>
<evidence type="ECO:0000256" key="1">
    <source>
        <dbReference type="ARBA" id="ARBA00001946"/>
    </source>
</evidence>
<keyword evidence="7" id="KW-1185">Reference proteome</keyword>
<organism evidence="6 7">
    <name type="scientific">Bifidobacterium subtile</name>
    <dbReference type="NCBI Taxonomy" id="77635"/>
    <lineage>
        <taxon>Bacteria</taxon>
        <taxon>Bacillati</taxon>
        <taxon>Actinomycetota</taxon>
        <taxon>Actinomycetes</taxon>
        <taxon>Bifidobacteriales</taxon>
        <taxon>Bifidobacteriaceae</taxon>
        <taxon>Bifidobacterium</taxon>
    </lineage>
</organism>
<dbReference type="SFLD" id="SFLDS00003">
    <property type="entry name" value="Haloacid_Dehalogenase"/>
    <property type="match status" value="1"/>
</dbReference>
<evidence type="ECO:0000256" key="2">
    <source>
        <dbReference type="ARBA" id="ARBA00006171"/>
    </source>
</evidence>
<dbReference type="EMBL" id="JGZR01000006">
    <property type="protein sequence ID" value="KFJ03679.1"/>
    <property type="molecule type" value="Genomic_DNA"/>
</dbReference>
<dbReference type="InterPro" id="IPR023198">
    <property type="entry name" value="PGP-like_dom2"/>
</dbReference>
<dbReference type="SFLD" id="SFLDG01129">
    <property type="entry name" value="C1.5:_HAD__Beta-PGM__Phosphata"/>
    <property type="match status" value="1"/>
</dbReference>
<dbReference type="eggNOG" id="COG0637">
    <property type="taxonomic scope" value="Bacteria"/>
</dbReference>
<keyword evidence="6" id="KW-0378">Hydrolase</keyword>
<dbReference type="PANTHER" id="PTHR46193:SF18">
    <property type="entry name" value="HEXITOL PHOSPHATASE B"/>
    <property type="match status" value="1"/>
</dbReference>
<evidence type="ECO:0000256" key="5">
    <source>
        <dbReference type="ARBA" id="ARBA00023277"/>
    </source>
</evidence>
<dbReference type="AlphaFoldDB" id="A0A087E7C8"/>
<keyword evidence="5" id="KW-0119">Carbohydrate metabolism</keyword>
<dbReference type="Pfam" id="PF00702">
    <property type="entry name" value="Hydrolase"/>
    <property type="match status" value="1"/>
</dbReference>
<evidence type="ECO:0000256" key="3">
    <source>
        <dbReference type="ARBA" id="ARBA00022723"/>
    </source>
</evidence>
<gene>
    <name evidence="6" type="ORF">BISU_0154</name>
</gene>
<dbReference type="Gene3D" id="3.40.50.1000">
    <property type="entry name" value="HAD superfamily/HAD-like"/>
    <property type="match status" value="1"/>
</dbReference>
<keyword evidence="4" id="KW-0460">Magnesium</keyword>
<dbReference type="InterPro" id="IPR036412">
    <property type="entry name" value="HAD-like_sf"/>
</dbReference>
<dbReference type="InterPro" id="IPR023214">
    <property type="entry name" value="HAD_sf"/>
</dbReference>
<dbReference type="CDD" id="cd07505">
    <property type="entry name" value="HAD_BPGM-like"/>
    <property type="match status" value="1"/>
</dbReference>
<protein>
    <submittedName>
        <fullName evidence="6">HAD family hydrolase</fullName>
    </submittedName>
</protein>
<dbReference type="Proteomes" id="UP000029055">
    <property type="component" value="Unassembled WGS sequence"/>
</dbReference>
<evidence type="ECO:0000313" key="7">
    <source>
        <dbReference type="Proteomes" id="UP000029055"/>
    </source>
</evidence>
<dbReference type="STRING" id="77635.BISU_0154"/>
<comment type="caution">
    <text evidence="6">The sequence shown here is derived from an EMBL/GenBank/DDBJ whole genome shotgun (WGS) entry which is preliminary data.</text>
</comment>
<comment type="cofactor">
    <cofactor evidence="1">
        <name>Mg(2+)</name>
        <dbReference type="ChEBI" id="CHEBI:18420"/>
    </cofactor>
</comment>
<sequence>MTLLKAVLWDMDGTLIDSEPVWHESEMQLAREHGGQWNEDLAWGDSGKPVQVVAQHLVDMGTQLTVDEIANGMVDYVFQHEKEHMPWIEGVEDVLRRLAEAGIPSVLVTASPRKMAQNVVDHAPEGAFVGFVCGSDDLPKKPDPAPYLAAGRLVGVEPQDMASCIAIEDSISGLTSAAASGATTLAQVGFNGTDVSEGPQFASISGYEGLGVAELEQYVRLRLNELDAER</sequence>
<name>A0A087E7C8_9BIFI</name>
<reference evidence="6 7" key="1">
    <citation type="submission" date="2014-03" db="EMBL/GenBank/DDBJ databases">
        <title>Genomics of Bifidobacteria.</title>
        <authorList>
            <person name="Ventura M."/>
            <person name="Milani C."/>
            <person name="Lugli G.A."/>
        </authorList>
    </citation>
    <scope>NUCLEOTIDE SEQUENCE [LARGE SCALE GENOMIC DNA]</scope>
    <source>
        <strain evidence="6 7">LMG 11597</strain>
    </source>
</reference>
<dbReference type="InterPro" id="IPR051600">
    <property type="entry name" value="Beta-PGM-like"/>
</dbReference>
<dbReference type="InterPro" id="IPR006439">
    <property type="entry name" value="HAD-SF_hydro_IA"/>
</dbReference>
<accession>A0A087E7C8</accession>
<dbReference type="PANTHER" id="PTHR46193">
    <property type="entry name" value="6-PHOSPHOGLUCONATE PHOSPHATASE"/>
    <property type="match status" value="1"/>
</dbReference>
<dbReference type="Gene3D" id="1.10.150.240">
    <property type="entry name" value="Putative phosphatase, domain 2"/>
    <property type="match status" value="1"/>
</dbReference>
<dbReference type="OrthoDB" id="9797743at2"/>
<proteinExistence type="inferred from homology"/>
<comment type="similarity">
    <text evidence="2">Belongs to the HAD-like hydrolase superfamily. CbbY/CbbZ/Gph/YieH family.</text>
</comment>
<evidence type="ECO:0000256" key="4">
    <source>
        <dbReference type="ARBA" id="ARBA00022842"/>
    </source>
</evidence>
<dbReference type="NCBIfam" id="TIGR01509">
    <property type="entry name" value="HAD-SF-IA-v3"/>
    <property type="match status" value="1"/>
</dbReference>
<dbReference type="GO" id="GO:0046872">
    <property type="term" value="F:metal ion binding"/>
    <property type="evidence" value="ECO:0007669"/>
    <property type="project" value="UniProtKB-KW"/>
</dbReference>
<dbReference type="SUPFAM" id="SSF56784">
    <property type="entry name" value="HAD-like"/>
    <property type="match status" value="1"/>
</dbReference>
<evidence type="ECO:0000313" key="6">
    <source>
        <dbReference type="EMBL" id="KFJ03679.1"/>
    </source>
</evidence>
<dbReference type="GO" id="GO:0016787">
    <property type="term" value="F:hydrolase activity"/>
    <property type="evidence" value="ECO:0007669"/>
    <property type="project" value="UniProtKB-KW"/>
</dbReference>
<dbReference type="RefSeq" id="WP_024463005.1">
    <property type="nucleotide sequence ID" value="NZ_CP062939.1"/>
</dbReference>